<proteinExistence type="predicted"/>
<keyword evidence="2" id="KW-0732">Signal</keyword>
<sequence>MKKIQILYPLLLIWLVLVGFQQQGVSFQETKSDFYYASVKIYEMVKNALMYYEQINTRAANEKKVRSKTPSGPSPVGNHRPPSKA</sequence>
<dbReference type="Proteomes" id="UP001318860">
    <property type="component" value="Unassembled WGS sequence"/>
</dbReference>
<keyword evidence="4" id="KW-1185">Reference proteome</keyword>
<dbReference type="EMBL" id="JABTTQ020000018">
    <property type="protein sequence ID" value="KAK6142123.1"/>
    <property type="molecule type" value="Genomic_DNA"/>
</dbReference>
<gene>
    <name evidence="3" type="ORF">DH2020_006991</name>
</gene>
<accession>A0ABR0W380</accession>
<evidence type="ECO:0000313" key="4">
    <source>
        <dbReference type="Proteomes" id="UP001318860"/>
    </source>
</evidence>
<feature type="signal peptide" evidence="2">
    <location>
        <begin position="1"/>
        <end position="26"/>
    </location>
</feature>
<protein>
    <recommendedName>
        <fullName evidence="5">Secreted protein</fullName>
    </recommendedName>
</protein>
<evidence type="ECO:0000256" key="2">
    <source>
        <dbReference type="SAM" id="SignalP"/>
    </source>
</evidence>
<evidence type="ECO:0008006" key="5">
    <source>
        <dbReference type="Google" id="ProtNLM"/>
    </source>
</evidence>
<reference evidence="3 4" key="1">
    <citation type="journal article" date="2021" name="Comput. Struct. Biotechnol. J.">
        <title>De novo genome assembly of the potent medicinal plant Rehmannia glutinosa using nanopore technology.</title>
        <authorList>
            <person name="Ma L."/>
            <person name="Dong C."/>
            <person name="Song C."/>
            <person name="Wang X."/>
            <person name="Zheng X."/>
            <person name="Niu Y."/>
            <person name="Chen S."/>
            <person name="Feng W."/>
        </authorList>
    </citation>
    <scope>NUCLEOTIDE SEQUENCE [LARGE SCALE GENOMIC DNA]</scope>
    <source>
        <strain evidence="3">DH-2019</strain>
    </source>
</reference>
<organism evidence="3 4">
    <name type="scientific">Rehmannia glutinosa</name>
    <name type="common">Chinese foxglove</name>
    <dbReference type="NCBI Taxonomy" id="99300"/>
    <lineage>
        <taxon>Eukaryota</taxon>
        <taxon>Viridiplantae</taxon>
        <taxon>Streptophyta</taxon>
        <taxon>Embryophyta</taxon>
        <taxon>Tracheophyta</taxon>
        <taxon>Spermatophyta</taxon>
        <taxon>Magnoliopsida</taxon>
        <taxon>eudicotyledons</taxon>
        <taxon>Gunneridae</taxon>
        <taxon>Pentapetalae</taxon>
        <taxon>asterids</taxon>
        <taxon>lamiids</taxon>
        <taxon>Lamiales</taxon>
        <taxon>Orobanchaceae</taxon>
        <taxon>Rehmannieae</taxon>
        <taxon>Rehmannia</taxon>
    </lineage>
</organism>
<feature type="chain" id="PRO_5046931459" description="Secreted protein" evidence="2">
    <location>
        <begin position="27"/>
        <end position="85"/>
    </location>
</feature>
<comment type="caution">
    <text evidence="3">The sequence shown here is derived from an EMBL/GenBank/DDBJ whole genome shotgun (WGS) entry which is preliminary data.</text>
</comment>
<feature type="region of interest" description="Disordered" evidence="1">
    <location>
        <begin position="60"/>
        <end position="85"/>
    </location>
</feature>
<name>A0ABR0W380_REHGL</name>
<evidence type="ECO:0000313" key="3">
    <source>
        <dbReference type="EMBL" id="KAK6142123.1"/>
    </source>
</evidence>
<evidence type="ECO:0000256" key="1">
    <source>
        <dbReference type="SAM" id="MobiDB-lite"/>
    </source>
</evidence>